<comment type="caution">
    <text evidence="1">The sequence shown here is derived from an EMBL/GenBank/DDBJ whole genome shotgun (WGS) entry which is preliminary data.</text>
</comment>
<sequence>CPMLVNKPRTTIQLPTSSICDFISGVFPTYASITDRFMFSISIDFCVFVATLIDV</sequence>
<dbReference type="Proteomes" id="UP000789366">
    <property type="component" value="Unassembled WGS sequence"/>
</dbReference>
<evidence type="ECO:0000313" key="1">
    <source>
        <dbReference type="EMBL" id="CAG8798874.1"/>
    </source>
</evidence>
<protein>
    <submittedName>
        <fullName evidence="1">8869_t:CDS:1</fullName>
    </submittedName>
</protein>
<evidence type="ECO:0000313" key="2">
    <source>
        <dbReference type="Proteomes" id="UP000789366"/>
    </source>
</evidence>
<gene>
    <name evidence="1" type="ORF">SPELUC_LOCUS17877</name>
</gene>
<feature type="non-terminal residue" evidence="1">
    <location>
        <position position="1"/>
    </location>
</feature>
<keyword evidence="2" id="KW-1185">Reference proteome</keyword>
<proteinExistence type="predicted"/>
<accession>A0ACA9RLG4</accession>
<feature type="non-terminal residue" evidence="1">
    <location>
        <position position="55"/>
    </location>
</feature>
<dbReference type="EMBL" id="CAJVPW010077501">
    <property type="protein sequence ID" value="CAG8798874.1"/>
    <property type="molecule type" value="Genomic_DNA"/>
</dbReference>
<organism evidence="1 2">
    <name type="scientific">Cetraspora pellucida</name>
    <dbReference type="NCBI Taxonomy" id="1433469"/>
    <lineage>
        <taxon>Eukaryota</taxon>
        <taxon>Fungi</taxon>
        <taxon>Fungi incertae sedis</taxon>
        <taxon>Mucoromycota</taxon>
        <taxon>Glomeromycotina</taxon>
        <taxon>Glomeromycetes</taxon>
        <taxon>Diversisporales</taxon>
        <taxon>Gigasporaceae</taxon>
        <taxon>Cetraspora</taxon>
    </lineage>
</organism>
<reference evidence="1" key="1">
    <citation type="submission" date="2021-06" db="EMBL/GenBank/DDBJ databases">
        <authorList>
            <person name="Kallberg Y."/>
            <person name="Tangrot J."/>
            <person name="Rosling A."/>
        </authorList>
    </citation>
    <scope>NUCLEOTIDE SEQUENCE</scope>
    <source>
        <strain evidence="1">28 12/20/2015</strain>
    </source>
</reference>
<name>A0ACA9RLG4_9GLOM</name>